<dbReference type="InterPro" id="IPR044136">
    <property type="entry name" value="Lys-tRNA-ligase_II_N"/>
</dbReference>
<dbReference type="GO" id="GO:0004824">
    <property type="term" value="F:lysine-tRNA ligase activity"/>
    <property type="evidence" value="ECO:0007669"/>
    <property type="project" value="UniProtKB-EC"/>
</dbReference>
<dbReference type="InterPro" id="IPR002313">
    <property type="entry name" value="Lys-tRNA-ligase_II"/>
</dbReference>
<keyword evidence="5" id="KW-0547">Nucleotide-binding</keyword>
<comment type="catalytic activity">
    <reaction evidence="9 10">
        <text>tRNA(Lys) + L-lysine + ATP = L-lysyl-tRNA(Lys) + AMP + diphosphate</text>
        <dbReference type="Rhea" id="RHEA:20792"/>
        <dbReference type="Rhea" id="RHEA-COMP:9696"/>
        <dbReference type="Rhea" id="RHEA-COMP:9697"/>
        <dbReference type="ChEBI" id="CHEBI:30616"/>
        <dbReference type="ChEBI" id="CHEBI:32551"/>
        <dbReference type="ChEBI" id="CHEBI:33019"/>
        <dbReference type="ChEBI" id="CHEBI:78442"/>
        <dbReference type="ChEBI" id="CHEBI:78529"/>
        <dbReference type="ChEBI" id="CHEBI:456215"/>
        <dbReference type="EC" id="6.1.1.6"/>
    </reaction>
</comment>
<evidence type="ECO:0000256" key="8">
    <source>
        <dbReference type="ARBA" id="ARBA00030563"/>
    </source>
</evidence>
<accession>A0AA35TVD9</accession>
<dbReference type="GO" id="GO:0006430">
    <property type="term" value="P:lysyl-tRNA aminoacylation"/>
    <property type="evidence" value="ECO:0007669"/>
    <property type="project" value="InterPro"/>
</dbReference>
<dbReference type="AlphaFoldDB" id="A0AA35TVD9"/>
<name>A0AA35TVD9_GEOBA</name>
<feature type="domain" description="Aminoacyl-transfer RNA synthetases class-II family profile" evidence="11">
    <location>
        <begin position="103"/>
        <end position="417"/>
    </location>
</feature>
<sequence length="422" mass="47980">MGKASFINLQDGSGQIQVHLRRDILDQEYELVRDLDMGDFLGAQGPLFLTRTGEITLEAHEVSFLAKAMRPLPEKWHGLSDVEIRHRQRYLDLITNQEAKQNFQTRSRIISAIRRFMDARGFMEVETPVLVPVAAGAMAQPFATHHNALDRDLYLRIATELYLKRLIVGGLDKVYEIGRVFRNEGIDQDHNPEFTLLESYEAYADYNDVMCMVEDMVCSVAQEVLGTAQVQYGDNVIDFTPPWKRVSLREEVQRSAGIDFQDFPDASSLEERIKELGIVAEGRSSRGRLIDKLVSACVEPQLIQPTFLLDYPLDMSPLAKQSPDDPTMVERFEGFAAGMEIANAFTELNDPDEQRRRFMEQEALRGLVDEDLDRLDEDYLLALEHGMPPTGGLGIGIDRLTMLLTGQQSIREVILFPQLRER</sequence>
<evidence type="ECO:0000313" key="12">
    <source>
        <dbReference type="EMBL" id="CAI8054632.1"/>
    </source>
</evidence>
<dbReference type="PANTHER" id="PTHR42918">
    <property type="entry name" value="LYSYL-TRNA SYNTHETASE"/>
    <property type="match status" value="1"/>
</dbReference>
<dbReference type="InterPro" id="IPR045864">
    <property type="entry name" value="aa-tRNA-synth_II/BPL/LPL"/>
</dbReference>
<dbReference type="Pfam" id="PF01336">
    <property type="entry name" value="tRNA_anti-codon"/>
    <property type="match status" value="1"/>
</dbReference>
<dbReference type="GO" id="GO:0000049">
    <property type="term" value="F:tRNA binding"/>
    <property type="evidence" value="ECO:0007669"/>
    <property type="project" value="TreeGrafter"/>
</dbReference>
<evidence type="ECO:0000256" key="3">
    <source>
        <dbReference type="ARBA" id="ARBA00022598"/>
    </source>
</evidence>
<evidence type="ECO:0000313" key="13">
    <source>
        <dbReference type="Proteomes" id="UP001174909"/>
    </source>
</evidence>
<dbReference type="PANTHER" id="PTHR42918:SF15">
    <property type="entry name" value="LYSINE--TRNA LIGASE, CHLOROPLASTIC_MITOCHONDRIAL"/>
    <property type="match status" value="1"/>
</dbReference>
<dbReference type="EMBL" id="CASHTH010004203">
    <property type="protein sequence ID" value="CAI8054632.1"/>
    <property type="molecule type" value="Genomic_DNA"/>
</dbReference>
<evidence type="ECO:0000256" key="6">
    <source>
        <dbReference type="ARBA" id="ARBA00022840"/>
    </source>
</evidence>
<dbReference type="CDD" id="cd00775">
    <property type="entry name" value="LysRS_core"/>
    <property type="match status" value="1"/>
</dbReference>
<dbReference type="InterPro" id="IPR006195">
    <property type="entry name" value="aa-tRNA-synth_II"/>
</dbReference>
<evidence type="ECO:0000256" key="7">
    <source>
        <dbReference type="ARBA" id="ARBA00023146"/>
    </source>
</evidence>
<dbReference type="InterPro" id="IPR004365">
    <property type="entry name" value="NA-bd_OB_tRNA"/>
</dbReference>
<evidence type="ECO:0000256" key="2">
    <source>
        <dbReference type="ARBA" id="ARBA00015745"/>
    </source>
</evidence>
<dbReference type="Gene3D" id="3.30.930.10">
    <property type="entry name" value="Bira Bifunctional Protein, Domain 2"/>
    <property type="match status" value="1"/>
</dbReference>
<dbReference type="InterPro" id="IPR018149">
    <property type="entry name" value="Lys-tRNA-synth_II_C"/>
</dbReference>
<keyword evidence="13" id="KW-1185">Reference proteome</keyword>
<dbReference type="PRINTS" id="PR00982">
    <property type="entry name" value="TRNASYNTHLYS"/>
</dbReference>
<protein>
    <recommendedName>
        <fullName evidence="2 10">Lysine--tRNA ligase</fullName>
        <ecNumber evidence="1 10">6.1.1.6</ecNumber>
    </recommendedName>
    <alternativeName>
        <fullName evidence="8 10">Lysyl-tRNA synthetase</fullName>
    </alternativeName>
</protein>
<dbReference type="PROSITE" id="PS50862">
    <property type="entry name" value="AA_TRNA_LIGASE_II"/>
    <property type="match status" value="1"/>
</dbReference>
<dbReference type="NCBIfam" id="TIGR00499">
    <property type="entry name" value="lysS_bact"/>
    <property type="match status" value="1"/>
</dbReference>
<dbReference type="NCBIfam" id="NF001756">
    <property type="entry name" value="PRK00484.1"/>
    <property type="match status" value="1"/>
</dbReference>
<dbReference type="InterPro" id="IPR012340">
    <property type="entry name" value="NA-bd_OB-fold"/>
</dbReference>
<dbReference type="GO" id="GO:0005829">
    <property type="term" value="C:cytosol"/>
    <property type="evidence" value="ECO:0007669"/>
    <property type="project" value="TreeGrafter"/>
</dbReference>
<evidence type="ECO:0000256" key="5">
    <source>
        <dbReference type="ARBA" id="ARBA00022741"/>
    </source>
</evidence>
<evidence type="ECO:0000256" key="1">
    <source>
        <dbReference type="ARBA" id="ARBA00013166"/>
    </source>
</evidence>
<dbReference type="SUPFAM" id="SSF55681">
    <property type="entry name" value="Class II aaRS and biotin synthetases"/>
    <property type="match status" value="1"/>
</dbReference>
<keyword evidence="4" id="KW-0479">Metal-binding</keyword>
<comment type="caution">
    <text evidence="12">The sequence shown here is derived from an EMBL/GenBank/DDBJ whole genome shotgun (WGS) entry which is preliminary data.</text>
</comment>
<dbReference type="CDD" id="cd04322">
    <property type="entry name" value="LysRS_N"/>
    <property type="match status" value="1"/>
</dbReference>
<dbReference type="SUPFAM" id="SSF50249">
    <property type="entry name" value="Nucleic acid-binding proteins"/>
    <property type="match status" value="1"/>
</dbReference>
<evidence type="ECO:0000256" key="10">
    <source>
        <dbReference type="RuleBase" id="RU003748"/>
    </source>
</evidence>
<keyword evidence="3 12" id="KW-0436">Ligase</keyword>
<dbReference type="EC" id="6.1.1.6" evidence="1 10"/>
<dbReference type="HAMAP" id="MF_00252">
    <property type="entry name" value="Lys_tRNA_synth_class2"/>
    <property type="match status" value="1"/>
</dbReference>
<keyword evidence="7" id="KW-0030">Aminoacyl-tRNA synthetase</keyword>
<reference evidence="12" key="1">
    <citation type="submission" date="2023-03" db="EMBL/GenBank/DDBJ databases">
        <authorList>
            <person name="Steffen K."/>
            <person name="Cardenas P."/>
        </authorList>
    </citation>
    <scope>NUCLEOTIDE SEQUENCE</scope>
</reference>
<dbReference type="InterPro" id="IPR004364">
    <property type="entry name" value="Aa-tRNA-synt_II"/>
</dbReference>
<proteinExistence type="inferred from homology"/>
<evidence type="ECO:0000256" key="4">
    <source>
        <dbReference type="ARBA" id="ARBA00022723"/>
    </source>
</evidence>
<dbReference type="Gene3D" id="2.40.50.140">
    <property type="entry name" value="Nucleic acid-binding proteins"/>
    <property type="match status" value="1"/>
</dbReference>
<dbReference type="Pfam" id="PF00152">
    <property type="entry name" value="tRNA-synt_2"/>
    <property type="match status" value="1"/>
</dbReference>
<evidence type="ECO:0000259" key="11">
    <source>
        <dbReference type="PROSITE" id="PS50862"/>
    </source>
</evidence>
<organism evidence="12 13">
    <name type="scientific">Geodia barretti</name>
    <name type="common">Barrett's horny sponge</name>
    <dbReference type="NCBI Taxonomy" id="519541"/>
    <lineage>
        <taxon>Eukaryota</taxon>
        <taxon>Metazoa</taxon>
        <taxon>Porifera</taxon>
        <taxon>Demospongiae</taxon>
        <taxon>Heteroscleromorpha</taxon>
        <taxon>Tetractinellida</taxon>
        <taxon>Astrophorina</taxon>
        <taxon>Geodiidae</taxon>
        <taxon>Geodia</taxon>
    </lineage>
</organism>
<dbReference type="GO" id="GO:0005524">
    <property type="term" value="F:ATP binding"/>
    <property type="evidence" value="ECO:0007669"/>
    <property type="project" value="UniProtKB-KW"/>
</dbReference>
<keyword evidence="6" id="KW-0067">ATP-binding</keyword>
<dbReference type="Proteomes" id="UP001174909">
    <property type="component" value="Unassembled WGS sequence"/>
</dbReference>
<gene>
    <name evidence="12" type="ORF">GBAR_LOCUS29800</name>
</gene>
<dbReference type="GO" id="GO:0046872">
    <property type="term" value="F:metal ion binding"/>
    <property type="evidence" value="ECO:0007669"/>
    <property type="project" value="UniProtKB-KW"/>
</dbReference>
<evidence type="ECO:0000256" key="9">
    <source>
        <dbReference type="ARBA" id="ARBA00048573"/>
    </source>
</evidence>